<dbReference type="RefSeq" id="WP_320685991.1">
    <property type="nucleotide sequence ID" value="NZ_JAXBLV010000088.1"/>
</dbReference>
<dbReference type="CDD" id="cd00688">
    <property type="entry name" value="ISOPREN_C2_like"/>
    <property type="match status" value="1"/>
</dbReference>
<sequence>MSQLNRREWLKVAAVAPAVATVSGGLALSTAGAAPGADDLKAVVDKALGFLKTAQKDDGYFFGPMGPVPQAEPGLTALIAAALVRAGVPADNPVVAKAVGFLEKHVQKDGGVYIRGMSNYMTCLAIVAFKEMNAGGKYDKVLEAAGKYVKTLQFADGLTPDDPNFGGAGYDKPGARGGPDLSNTHFMVEALLAAGVPKDDPAVKNAVTYISRCQNLESEFNKQEFAKKADDDTRGGFVYNPSAFKDPKSDKRTDAGGLRSEGGMTYAGLKSFLYAGVGKDDKRVLAAVAWVRKNYTVSANPGMKEKDSGLFYYYHTFAKAMDALGEEKFKDAKGTEHDWRQELFDELKGKQKANGSWANTNRAFLETEPTLATAFAVLALSYCKKK</sequence>
<dbReference type="Proteomes" id="UP001272242">
    <property type="component" value="Unassembled WGS sequence"/>
</dbReference>
<reference evidence="3" key="1">
    <citation type="journal article" date="2023" name="Mar. Drugs">
        <title>Gemmata algarum, a Novel Planctomycete Isolated from an Algal Mat, Displays Antimicrobial Activity.</title>
        <authorList>
            <person name="Kumar G."/>
            <person name="Kallscheuer N."/>
            <person name="Kashif M."/>
            <person name="Ahamad S."/>
            <person name="Jagadeeshwari U."/>
            <person name="Pannikurungottu S."/>
            <person name="Haufschild T."/>
            <person name="Kabuu M."/>
            <person name="Sasikala C."/>
            <person name="Jogler C."/>
            <person name="Ramana C."/>
        </authorList>
    </citation>
    <scope>NUCLEOTIDE SEQUENCE [LARGE SCALE GENOMIC DNA]</scope>
    <source>
        <strain evidence="3">JC673</strain>
    </source>
</reference>
<dbReference type="InterPro" id="IPR008930">
    <property type="entry name" value="Terpenoid_cyclase/PrenylTrfase"/>
</dbReference>
<proteinExistence type="predicted"/>
<dbReference type="InterPro" id="IPR006311">
    <property type="entry name" value="TAT_signal"/>
</dbReference>
<name>A0ABU5EZQ8_9BACT</name>
<protein>
    <submittedName>
        <fullName evidence="2">Terpene cyclase/mutase family protein</fullName>
    </submittedName>
</protein>
<feature type="domain" description="Squalene cyclase C-terminal" evidence="1">
    <location>
        <begin position="75"/>
        <end position="226"/>
    </location>
</feature>
<gene>
    <name evidence="2" type="ORF">R5W23_006384</name>
</gene>
<dbReference type="EMBL" id="JAXBLV010000088">
    <property type="protein sequence ID" value="MDY3559181.1"/>
    <property type="molecule type" value="Genomic_DNA"/>
</dbReference>
<dbReference type="Gene3D" id="1.50.10.20">
    <property type="match status" value="2"/>
</dbReference>
<comment type="caution">
    <text evidence="2">The sequence shown here is derived from an EMBL/GenBank/DDBJ whole genome shotgun (WGS) entry which is preliminary data.</text>
</comment>
<dbReference type="InterPro" id="IPR032696">
    <property type="entry name" value="SQ_cyclase_C"/>
</dbReference>
<dbReference type="Pfam" id="PF13243">
    <property type="entry name" value="SQHop_cyclase_C"/>
    <property type="match status" value="1"/>
</dbReference>
<organism evidence="2 3">
    <name type="scientific">Gemmata algarum</name>
    <dbReference type="NCBI Taxonomy" id="2975278"/>
    <lineage>
        <taxon>Bacteria</taxon>
        <taxon>Pseudomonadati</taxon>
        <taxon>Planctomycetota</taxon>
        <taxon>Planctomycetia</taxon>
        <taxon>Gemmatales</taxon>
        <taxon>Gemmataceae</taxon>
        <taxon>Gemmata</taxon>
    </lineage>
</organism>
<evidence type="ECO:0000313" key="2">
    <source>
        <dbReference type="EMBL" id="MDY3559181.1"/>
    </source>
</evidence>
<dbReference type="PROSITE" id="PS51318">
    <property type="entry name" value="TAT"/>
    <property type="match status" value="1"/>
</dbReference>
<evidence type="ECO:0000313" key="3">
    <source>
        <dbReference type="Proteomes" id="UP001272242"/>
    </source>
</evidence>
<accession>A0ABU5EZQ8</accession>
<keyword evidence="3" id="KW-1185">Reference proteome</keyword>
<evidence type="ECO:0000259" key="1">
    <source>
        <dbReference type="Pfam" id="PF13243"/>
    </source>
</evidence>
<dbReference type="SUPFAM" id="SSF48239">
    <property type="entry name" value="Terpenoid cyclases/Protein prenyltransferases"/>
    <property type="match status" value="1"/>
</dbReference>